<accession>A0A382YNR2</accession>
<dbReference type="EMBL" id="UINC01177201">
    <property type="protein sequence ID" value="SVD84710.1"/>
    <property type="molecule type" value="Genomic_DNA"/>
</dbReference>
<feature type="non-terminal residue" evidence="1">
    <location>
        <position position="75"/>
    </location>
</feature>
<protein>
    <submittedName>
        <fullName evidence="1">Uncharacterized protein</fullName>
    </submittedName>
</protein>
<name>A0A382YNR2_9ZZZZ</name>
<proteinExistence type="predicted"/>
<gene>
    <name evidence="1" type="ORF">METZ01_LOCUS437564</name>
</gene>
<organism evidence="1">
    <name type="scientific">marine metagenome</name>
    <dbReference type="NCBI Taxonomy" id="408172"/>
    <lineage>
        <taxon>unclassified sequences</taxon>
        <taxon>metagenomes</taxon>
        <taxon>ecological metagenomes</taxon>
    </lineage>
</organism>
<sequence length="75" mass="8678">MRIFKDGFARYTYKKRNGDGVESRVIQTLAEMERSFGIPTGKLKARIIMAKESDFDTTLSAEQFFHSKNKPFRLA</sequence>
<reference evidence="1" key="1">
    <citation type="submission" date="2018-05" db="EMBL/GenBank/DDBJ databases">
        <authorList>
            <person name="Lanie J.A."/>
            <person name="Ng W.-L."/>
            <person name="Kazmierczak K.M."/>
            <person name="Andrzejewski T.M."/>
            <person name="Davidsen T.M."/>
            <person name="Wayne K.J."/>
            <person name="Tettelin H."/>
            <person name="Glass J.I."/>
            <person name="Rusch D."/>
            <person name="Podicherti R."/>
            <person name="Tsui H.-C.T."/>
            <person name="Winkler M.E."/>
        </authorList>
    </citation>
    <scope>NUCLEOTIDE SEQUENCE</scope>
</reference>
<dbReference type="AlphaFoldDB" id="A0A382YNR2"/>
<evidence type="ECO:0000313" key="1">
    <source>
        <dbReference type="EMBL" id="SVD84710.1"/>
    </source>
</evidence>